<feature type="domain" description="Solute-binding protein family 3/N-terminal" evidence="7">
    <location>
        <begin position="60"/>
        <end position="283"/>
    </location>
</feature>
<keyword evidence="9" id="KW-1185">Reference proteome</keyword>
<protein>
    <submittedName>
        <fullName evidence="8">Glutamate ABC transporter substrate-binding protein</fullName>
    </submittedName>
</protein>
<feature type="chain" id="PRO_5045433293" evidence="6">
    <location>
        <begin position="24"/>
        <end position="297"/>
    </location>
</feature>
<keyword evidence="2" id="KW-0813">Transport</keyword>
<name>A0ABP3SH34_9ACTN</name>
<evidence type="ECO:0000313" key="9">
    <source>
        <dbReference type="Proteomes" id="UP001500957"/>
    </source>
</evidence>
<proteinExistence type="inferred from homology"/>
<dbReference type="SMART" id="SM00062">
    <property type="entry name" value="PBPb"/>
    <property type="match status" value="1"/>
</dbReference>
<evidence type="ECO:0000259" key="7">
    <source>
        <dbReference type="SMART" id="SM00062"/>
    </source>
</evidence>
<dbReference type="Proteomes" id="UP001500957">
    <property type="component" value="Unassembled WGS sequence"/>
</dbReference>
<comment type="caution">
    <text evidence="8">The sequence shown here is derived from an EMBL/GenBank/DDBJ whole genome shotgun (WGS) entry which is preliminary data.</text>
</comment>
<dbReference type="InterPro" id="IPR018313">
    <property type="entry name" value="SBP_3_CS"/>
</dbReference>
<evidence type="ECO:0000256" key="3">
    <source>
        <dbReference type="ARBA" id="ARBA00022729"/>
    </source>
</evidence>
<feature type="region of interest" description="Disordered" evidence="5">
    <location>
        <begin position="25"/>
        <end position="46"/>
    </location>
</feature>
<reference evidence="9" key="1">
    <citation type="journal article" date="2019" name="Int. J. Syst. Evol. Microbiol.">
        <title>The Global Catalogue of Microorganisms (GCM) 10K type strain sequencing project: providing services to taxonomists for standard genome sequencing and annotation.</title>
        <authorList>
            <consortium name="The Broad Institute Genomics Platform"/>
            <consortium name="The Broad Institute Genome Sequencing Center for Infectious Disease"/>
            <person name="Wu L."/>
            <person name="Ma J."/>
        </authorList>
    </citation>
    <scope>NUCLEOTIDE SEQUENCE [LARGE SCALE GENOMIC DNA]</scope>
    <source>
        <strain evidence="9">JCM 10671</strain>
    </source>
</reference>
<dbReference type="EMBL" id="BAAAHE010000047">
    <property type="protein sequence ID" value="GAA0634822.1"/>
    <property type="molecule type" value="Genomic_DNA"/>
</dbReference>
<evidence type="ECO:0000256" key="2">
    <source>
        <dbReference type="ARBA" id="ARBA00022448"/>
    </source>
</evidence>
<accession>A0ABP3SH34</accession>
<evidence type="ECO:0000256" key="1">
    <source>
        <dbReference type="ARBA" id="ARBA00010333"/>
    </source>
</evidence>
<keyword evidence="3 6" id="KW-0732">Signal</keyword>
<feature type="signal peptide" evidence="6">
    <location>
        <begin position="1"/>
        <end position="23"/>
    </location>
</feature>
<dbReference type="SUPFAM" id="SSF53850">
    <property type="entry name" value="Periplasmic binding protein-like II"/>
    <property type="match status" value="1"/>
</dbReference>
<dbReference type="InterPro" id="IPR051455">
    <property type="entry name" value="Bact_solute-bind_prot3"/>
</dbReference>
<dbReference type="Pfam" id="PF00497">
    <property type="entry name" value="SBP_bac_3"/>
    <property type="match status" value="1"/>
</dbReference>
<dbReference type="PROSITE" id="PS01039">
    <property type="entry name" value="SBP_BACTERIAL_3"/>
    <property type="match status" value="1"/>
</dbReference>
<organism evidence="8 9">
    <name type="scientific">Sporichthya brevicatena</name>
    <dbReference type="NCBI Taxonomy" id="171442"/>
    <lineage>
        <taxon>Bacteria</taxon>
        <taxon>Bacillati</taxon>
        <taxon>Actinomycetota</taxon>
        <taxon>Actinomycetes</taxon>
        <taxon>Sporichthyales</taxon>
        <taxon>Sporichthyaceae</taxon>
        <taxon>Sporichthya</taxon>
    </lineage>
</organism>
<dbReference type="InterPro" id="IPR001638">
    <property type="entry name" value="Solute-binding_3/MltF_N"/>
</dbReference>
<evidence type="ECO:0000313" key="8">
    <source>
        <dbReference type="EMBL" id="GAA0634822.1"/>
    </source>
</evidence>
<dbReference type="PROSITE" id="PS51257">
    <property type="entry name" value="PROKAR_LIPOPROTEIN"/>
    <property type="match status" value="1"/>
</dbReference>
<gene>
    <name evidence="8" type="ORF">GCM10009547_43650</name>
</gene>
<evidence type="ECO:0000256" key="5">
    <source>
        <dbReference type="SAM" id="MobiDB-lite"/>
    </source>
</evidence>
<dbReference type="CDD" id="cd13690">
    <property type="entry name" value="PBP2_GluB"/>
    <property type="match status" value="1"/>
</dbReference>
<dbReference type="Gene3D" id="3.40.190.10">
    <property type="entry name" value="Periplasmic binding protein-like II"/>
    <property type="match status" value="2"/>
</dbReference>
<dbReference type="PANTHER" id="PTHR30085:SF6">
    <property type="entry name" value="ABC TRANSPORTER GLUTAMINE-BINDING PROTEIN GLNH"/>
    <property type="match status" value="1"/>
</dbReference>
<evidence type="ECO:0000256" key="4">
    <source>
        <dbReference type="RuleBase" id="RU003744"/>
    </source>
</evidence>
<dbReference type="PANTHER" id="PTHR30085">
    <property type="entry name" value="AMINO ACID ABC TRANSPORTER PERMEASE"/>
    <property type="match status" value="1"/>
</dbReference>
<comment type="similarity">
    <text evidence="1 4">Belongs to the bacterial solute-binding protein 3 family.</text>
</comment>
<evidence type="ECO:0000256" key="6">
    <source>
        <dbReference type="SAM" id="SignalP"/>
    </source>
</evidence>
<sequence>MRLRRLTTSAAALVLALSLTACGGDDDDDNASQDNTPSGGASASASAVSGTLGRLQGADKLVVGVKFDQPGVGEKDPATGKLSGFDIEIAKIIAKALGIDSGDIEFKETVSANREPFIKARTVDLVIASYSITEERRKVVSQAGPYYETGQQLLVRSDDSSINGPDDLTGKKVCSVSGSTSIKTVEEKYGAAPAPFATYTECVQQLVNKSVDAVTTDGAILLGYAAKQPDKVKVVGDPFSQERYGIGFAFGDTQMCEFLIDTLQAAFDDGSWAQAFADTLGKSGVSAPPVPQLDDKC</sequence>